<reference evidence="1" key="1">
    <citation type="journal article" date="2014" name="Front. Microbiol.">
        <title>High frequency of phylogenetically diverse reductive dehalogenase-homologous genes in deep subseafloor sedimentary metagenomes.</title>
        <authorList>
            <person name="Kawai M."/>
            <person name="Futagami T."/>
            <person name="Toyoda A."/>
            <person name="Takaki Y."/>
            <person name="Nishi S."/>
            <person name="Hori S."/>
            <person name="Arai W."/>
            <person name="Tsubouchi T."/>
            <person name="Morono Y."/>
            <person name="Uchiyama I."/>
            <person name="Ito T."/>
            <person name="Fujiyama A."/>
            <person name="Inagaki F."/>
            <person name="Takami H."/>
        </authorList>
    </citation>
    <scope>NUCLEOTIDE SEQUENCE</scope>
    <source>
        <strain evidence="1">Expedition CK06-06</strain>
    </source>
</reference>
<comment type="caution">
    <text evidence="1">The sequence shown here is derived from an EMBL/GenBank/DDBJ whole genome shotgun (WGS) entry which is preliminary data.</text>
</comment>
<evidence type="ECO:0000313" key="1">
    <source>
        <dbReference type="EMBL" id="GAI79155.1"/>
    </source>
</evidence>
<protein>
    <recommendedName>
        <fullName evidence="2">Methylene-tetrahydromethanopterin dehydrogenase N-terminal domain-containing protein</fullName>
    </recommendedName>
</protein>
<dbReference type="Gene3D" id="3.40.50.10280">
    <property type="entry name" value="Methylene-tetrahydromethanopterin dehydrogenase, N-terminal domain"/>
    <property type="match status" value="1"/>
</dbReference>
<proteinExistence type="predicted"/>
<feature type="non-terminal residue" evidence="1">
    <location>
        <position position="1"/>
    </location>
</feature>
<dbReference type="InterPro" id="IPR036291">
    <property type="entry name" value="NAD(P)-bd_dom_sf"/>
</dbReference>
<name>X1SUY8_9ZZZZ</name>
<dbReference type="AlphaFoldDB" id="X1SUY8"/>
<dbReference type="EMBL" id="BARW01010673">
    <property type="protein sequence ID" value="GAI79155.1"/>
    <property type="molecule type" value="Genomic_DNA"/>
</dbReference>
<evidence type="ECO:0008006" key="2">
    <source>
        <dbReference type="Google" id="ProtNLM"/>
    </source>
</evidence>
<dbReference type="Gene3D" id="3.40.50.720">
    <property type="entry name" value="NAD(P)-binding Rossmann-like Domain"/>
    <property type="match status" value="1"/>
</dbReference>
<dbReference type="SUPFAM" id="SSF51735">
    <property type="entry name" value="NAD(P)-binding Rossmann-fold domains"/>
    <property type="match status" value="1"/>
</dbReference>
<accession>X1SUY8</accession>
<dbReference type="InterPro" id="IPR037089">
    <property type="entry name" value="Methyl-teptahyd_DH_N_sf"/>
</dbReference>
<gene>
    <name evidence="1" type="ORF">S12H4_20915</name>
</gene>
<organism evidence="1">
    <name type="scientific">marine sediment metagenome</name>
    <dbReference type="NCBI Taxonomy" id="412755"/>
    <lineage>
        <taxon>unclassified sequences</taxon>
        <taxon>metagenomes</taxon>
        <taxon>ecological metagenomes</taxon>
    </lineage>
</organism>
<sequence>SNVKEGEKIAKKVIESLVPPFECPVIIDPRGSHTTASAVVAKTLYDAKNIHKIRDLKGEKVVIYGAGPVARIAAILAAKEGMNTFLVETWDKSNEEFIKNLAKEVTEEAGENATEIKGIFAPENEQRYDVAKDALIIWSLAAAGVEILSSDLMERLEGKKIVVDINLVPPYGIEGIRPKHDNKEIYPGIFGIGALALGRLKANSEGEILKEATKTKGTKVFDYNYAFEVAKKLLSKM</sequence>